<evidence type="ECO:0000259" key="3">
    <source>
        <dbReference type="Pfam" id="PF04865"/>
    </source>
</evidence>
<comment type="caution">
    <text evidence="6">The sequence shown here is derived from an EMBL/GenBank/DDBJ whole genome shotgun (WGS) entry which is preliminary data.</text>
</comment>
<proteinExistence type="inferred from homology"/>
<dbReference type="InterPro" id="IPR058530">
    <property type="entry name" value="Baseplate_J-like_C"/>
</dbReference>
<accession>A0A6A7Y8S9</accession>
<evidence type="ECO:0000313" key="7">
    <source>
        <dbReference type="Proteomes" id="UP000332515"/>
    </source>
</evidence>
<dbReference type="InterPro" id="IPR058531">
    <property type="entry name" value="Baseplate_J_M"/>
</dbReference>
<sequence>MGRRRGARVSRRGARPRDHADAAGGRMSYRIPTPAELIARAETRAEAAFTAVVAARAPDATPAAISRAVRDPRGVIAMLLRVQAMQIYEAHLHIWWWGQQYFPDTAESAQLERHAGIWGLARRAATRAVGYATVTAAAGTAGVAIPIGTLLRGAGSTLYETTAVVTVSAGSGATLSLRAVDAGVAGNAAAATRLSLVSPITGLAAQEAVVDGEGIAGGAAIEADASLLARLLAEIREPAHGGNLADYRAWVGNNFAISHVTAIENYAGRGRVGVVVAMGTVSAPRAATAAELAAIGTYLDGVRPENGVRPVTADVIPVAATLVPVPISVALDPDQVAVRAAVSGAVAAHFATEARIGVLMRLSRLDEAISAASGEYAHRLITPAADIAPAATELPIVGAITWSALT</sequence>
<evidence type="ECO:0000313" key="6">
    <source>
        <dbReference type="EMBL" id="MQT14381.1"/>
    </source>
</evidence>
<dbReference type="Pfam" id="PF04865">
    <property type="entry name" value="Baseplate_J"/>
    <property type="match status" value="1"/>
</dbReference>
<comment type="similarity">
    <text evidence="1">Belongs to the Mu gp47/PBSX XkdT family.</text>
</comment>
<keyword evidence="7" id="KW-1185">Reference proteome</keyword>
<evidence type="ECO:0000256" key="2">
    <source>
        <dbReference type="SAM" id="MobiDB-lite"/>
    </source>
</evidence>
<dbReference type="Pfam" id="PF26078">
    <property type="entry name" value="Baseplate_J_M"/>
    <property type="match status" value="1"/>
</dbReference>
<protein>
    <submittedName>
        <fullName evidence="6">Baseplate J family protein</fullName>
    </submittedName>
</protein>
<dbReference type="Proteomes" id="UP000332515">
    <property type="component" value="Unassembled WGS sequence"/>
</dbReference>
<dbReference type="AlphaFoldDB" id="A0A6A7Y8S9"/>
<evidence type="ECO:0000256" key="1">
    <source>
        <dbReference type="ARBA" id="ARBA00038087"/>
    </source>
</evidence>
<dbReference type="InterPro" id="IPR006949">
    <property type="entry name" value="Barrel_Baseplate_J-like"/>
</dbReference>
<organism evidence="6 7">
    <name type="scientific">Segnochrobactrum spirostomi</name>
    <dbReference type="NCBI Taxonomy" id="2608987"/>
    <lineage>
        <taxon>Bacteria</taxon>
        <taxon>Pseudomonadati</taxon>
        <taxon>Pseudomonadota</taxon>
        <taxon>Alphaproteobacteria</taxon>
        <taxon>Hyphomicrobiales</taxon>
        <taxon>Segnochrobactraceae</taxon>
        <taxon>Segnochrobactrum</taxon>
    </lineage>
</organism>
<dbReference type="InterPro" id="IPR052399">
    <property type="entry name" value="Phage_Baseplate_Assmbl_Protein"/>
</dbReference>
<dbReference type="Pfam" id="PF26079">
    <property type="entry name" value="Baseplate_J_C"/>
    <property type="match status" value="1"/>
</dbReference>
<feature type="domain" description="Baseplate J-like central" evidence="4">
    <location>
        <begin position="239"/>
        <end position="318"/>
    </location>
</feature>
<gene>
    <name evidence="6" type="ORF">F0357_17345</name>
</gene>
<dbReference type="EMBL" id="VWNA01000001">
    <property type="protein sequence ID" value="MQT14381.1"/>
    <property type="molecule type" value="Genomic_DNA"/>
</dbReference>
<feature type="region of interest" description="Disordered" evidence="2">
    <location>
        <begin position="1"/>
        <end position="26"/>
    </location>
</feature>
<dbReference type="PANTHER" id="PTHR37829:SF3">
    <property type="entry name" value="PROTEIN JAYE-RELATED"/>
    <property type="match status" value="1"/>
</dbReference>
<name>A0A6A7Y8S9_9HYPH</name>
<evidence type="ECO:0000259" key="4">
    <source>
        <dbReference type="Pfam" id="PF26078"/>
    </source>
</evidence>
<evidence type="ECO:0000259" key="5">
    <source>
        <dbReference type="Pfam" id="PF26079"/>
    </source>
</evidence>
<feature type="compositionally biased region" description="Basic residues" evidence="2">
    <location>
        <begin position="1"/>
        <end position="14"/>
    </location>
</feature>
<dbReference type="PANTHER" id="PTHR37829">
    <property type="entry name" value="PHAGE-LIKE ELEMENT PBSX PROTEIN XKDT"/>
    <property type="match status" value="1"/>
</dbReference>
<feature type="domain" description="Baseplate protein J-like barrel" evidence="3">
    <location>
        <begin position="133"/>
        <end position="206"/>
    </location>
</feature>
<feature type="domain" description="Baseplate J-like C-terminal" evidence="5">
    <location>
        <begin position="325"/>
        <end position="403"/>
    </location>
</feature>
<reference evidence="6 7" key="1">
    <citation type="submission" date="2019-09" db="EMBL/GenBank/DDBJ databases">
        <title>Segnochrobactrum spirostomi gen. nov., sp. nov., isolated from the ciliate Spirostomum cf. yagiui and description of a novel family, Segnochrobactraceae fam. nov. within the order Rhizobiales of the class Alphaproteobacteria.</title>
        <authorList>
            <person name="Akter S."/>
            <person name="Shazib S.U.A."/>
            <person name="Shin M.K."/>
        </authorList>
    </citation>
    <scope>NUCLEOTIDE SEQUENCE [LARGE SCALE GENOMIC DNA]</scope>
    <source>
        <strain evidence="6 7">Sp-1</strain>
    </source>
</reference>